<evidence type="ECO:0000256" key="1">
    <source>
        <dbReference type="ARBA" id="ARBA00022729"/>
    </source>
</evidence>
<keyword evidence="1" id="KW-0732">Signal</keyword>
<dbReference type="Gene3D" id="2.40.10.10">
    <property type="entry name" value="Trypsin-like serine proteases"/>
    <property type="match status" value="2"/>
</dbReference>
<dbReference type="Proteomes" id="UP000218067">
    <property type="component" value="Chromosome"/>
</dbReference>
<dbReference type="PROSITE" id="PS00134">
    <property type="entry name" value="TRYPSIN_HIS"/>
    <property type="match status" value="1"/>
</dbReference>
<organism evidence="3 4">
    <name type="scientific">Mycobacterium ulcerans subsp. shinshuense</name>
    <dbReference type="NCBI Taxonomy" id="1124626"/>
    <lineage>
        <taxon>Bacteria</taxon>
        <taxon>Bacillati</taxon>
        <taxon>Actinomycetota</taxon>
        <taxon>Actinomycetes</taxon>
        <taxon>Mycobacteriales</taxon>
        <taxon>Mycobacteriaceae</taxon>
        <taxon>Mycobacterium</taxon>
        <taxon>Mycobacterium ulcerans group</taxon>
    </lineage>
</organism>
<evidence type="ECO:0000313" key="4">
    <source>
        <dbReference type="Proteomes" id="UP000218067"/>
    </source>
</evidence>
<dbReference type="InterPro" id="IPR009003">
    <property type="entry name" value="Peptidase_S1_PA"/>
</dbReference>
<evidence type="ECO:0000313" key="3">
    <source>
        <dbReference type="EMBL" id="BAV42223.1"/>
    </source>
</evidence>
<dbReference type="SUPFAM" id="SSF50494">
    <property type="entry name" value="Trypsin-like serine proteases"/>
    <property type="match status" value="1"/>
</dbReference>
<name>A0A1B4Y5D1_MYCUL</name>
<accession>A0A1B4Y5D1</accession>
<gene>
    <name evidence="3" type="ORF">SHTP_3173</name>
</gene>
<dbReference type="EMBL" id="AP017624">
    <property type="protein sequence ID" value="BAV42223.1"/>
    <property type="molecule type" value="Genomic_DNA"/>
</dbReference>
<reference evidence="3 4" key="1">
    <citation type="submission" date="2016-08" db="EMBL/GenBank/DDBJ databases">
        <title>Complete genome sequence of Mycobacterium shinshuense, a subspecies of M. ulcerans.</title>
        <authorList>
            <person name="Yoshida M."/>
            <person name="Ogura Y."/>
            <person name="Hayashi T."/>
            <person name="Hoshino Y."/>
        </authorList>
    </citation>
    <scope>NUCLEOTIDE SEQUENCE [LARGE SCALE GENOMIC DNA]</scope>
    <source>
        <strain evidence="4">ATCC 33728</strain>
    </source>
</reference>
<feature type="compositionally biased region" description="Polar residues" evidence="2">
    <location>
        <begin position="39"/>
        <end position="51"/>
    </location>
</feature>
<sequence length="275" mass="27669">MSMRNLAAVICLWGGLALLLSCYGRPTSQAPSAGERSEQTSLPGQRSSPPGNQAAVAVPVDPDPRVGAIFLDDGPVHICTGAVLHSTSGDLVLTAAHCLLGGHTAGSFIPGFGGADPPPSRWKIDQVYFDPRWIANQDPRADYAIARVSGDGSLQARVGSALLLGRAPARGAPVTVTGYPAGLDDTPIACSANTEVTEGGFPELSCDGLVAGTSGAPWVSAGTVTGVIGGLGGGGCTESVSYSAPLDEHAAALLVRAEAGGPGDDPPVEFDDACL</sequence>
<dbReference type="GO" id="GO:0004252">
    <property type="term" value="F:serine-type endopeptidase activity"/>
    <property type="evidence" value="ECO:0007669"/>
    <property type="project" value="InterPro"/>
</dbReference>
<dbReference type="PANTHER" id="PTHR15462">
    <property type="entry name" value="SERINE PROTEASE"/>
    <property type="match status" value="1"/>
</dbReference>
<dbReference type="GO" id="GO:0006508">
    <property type="term" value="P:proteolysis"/>
    <property type="evidence" value="ECO:0007669"/>
    <property type="project" value="InterPro"/>
</dbReference>
<dbReference type="InterPro" id="IPR043504">
    <property type="entry name" value="Peptidase_S1_PA_chymotrypsin"/>
</dbReference>
<dbReference type="InterPro" id="IPR018114">
    <property type="entry name" value="TRYPSIN_HIS"/>
</dbReference>
<dbReference type="InterPro" id="IPR050966">
    <property type="entry name" value="Glutamyl_endopeptidase"/>
</dbReference>
<feature type="region of interest" description="Disordered" evidence="2">
    <location>
        <begin position="29"/>
        <end position="55"/>
    </location>
</feature>
<dbReference type="PROSITE" id="PS51257">
    <property type="entry name" value="PROKAR_LIPOPROTEIN"/>
    <property type="match status" value="1"/>
</dbReference>
<dbReference type="PANTHER" id="PTHR15462:SF8">
    <property type="entry name" value="SERINE PROTEASE"/>
    <property type="match status" value="1"/>
</dbReference>
<protein>
    <recommendedName>
        <fullName evidence="5">Trypsin</fullName>
    </recommendedName>
</protein>
<proteinExistence type="predicted"/>
<dbReference type="Pfam" id="PF13365">
    <property type="entry name" value="Trypsin_2"/>
    <property type="match status" value="1"/>
</dbReference>
<evidence type="ECO:0008006" key="5">
    <source>
        <dbReference type="Google" id="ProtNLM"/>
    </source>
</evidence>
<dbReference type="AlphaFoldDB" id="A0A1B4Y5D1"/>
<dbReference type="RefSeq" id="WP_096371162.1">
    <property type="nucleotide sequence ID" value="NZ_AP017624.1"/>
</dbReference>
<dbReference type="GeneID" id="93437763"/>
<evidence type="ECO:0000256" key="2">
    <source>
        <dbReference type="SAM" id="MobiDB-lite"/>
    </source>
</evidence>